<proteinExistence type="predicted"/>
<dbReference type="GO" id="GO:0003677">
    <property type="term" value="F:DNA binding"/>
    <property type="evidence" value="ECO:0007669"/>
    <property type="project" value="UniProtKB-UniRule"/>
</dbReference>
<organism evidence="4 5">
    <name type="scientific">Sulfitobacter alexandrii</name>
    <dbReference type="NCBI Taxonomy" id="1917485"/>
    <lineage>
        <taxon>Bacteria</taxon>
        <taxon>Pseudomonadati</taxon>
        <taxon>Pseudomonadota</taxon>
        <taxon>Alphaproteobacteria</taxon>
        <taxon>Rhodobacterales</taxon>
        <taxon>Roseobacteraceae</taxon>
        <taxon>Sulfitobacter</taxon>
    </lineage>
</organism>
<dbReference type="PRINTS" id="PR00455">
    <property type="entry name" value="HTHTETR"/>
</dbReference>
<dbReference type="Pfam" id="PF00440">
    <property type="entry name" value="TetR_N"/>
    <property type="match status" value="1"/>
</dbReference>
<evidence type="ECO:0000256" key="1">
    <source>
        <dbReference type="ARBA" id="ARBA00023125"/>
    </source>
</evidence>
<name>A0A1J0WIF6_9RHOB</name>
<dbReference type="PANTHER" id="PTHR43479">
    <property type="entry name" value="ACREF/ENVCD OPERON REPRESSOR-RELATED"/>
    <property type="match status" value="1"/>
</dbReference>
<dbReference type="InterPro" id="IPR050624">
    <property type="entry name" value="HTH-type_Tx_Regulator"/>
</dbReference>
<dbReference type="Gene3D" id="1.10.357.10">
    <property type="entry name" value="Tetracycline Repressor, domain 2"/>
    <property type="match status" value="1"/>
</dbReference>
<dbReference type="PROSITE" id="PS50977">
    <property type="entry name" value="HTH_TETR_2"/>
    <property type="match status" value="1"/>
</dbReference>
<accession>A0A1J0WIF6</accession>
<gene>
    <name evidence="4" type="ORF">BOO69_11330</name>
</gene>
<dbReference type="InterPro" id="IPR001647">
    <property type="entry name" value="HTH_TetR"/>
</dbReference>
<sequence>MTKATRTKPRAISAAQQKRNEETRLAIIHSAGHLVGTKGYAGCSIAKVTELANISHGAFYLHFKNRQELFDVLLPELGMEMVAQIAIAVRGAETLEEVERRGITANIDYLVRHPHIYRVMYEATQHAPAAYKRHVELLIRGYMRSFRRILGDGVPNARQVEAIAAMMMGARSFLFMRFCEDDSDFHPLEPELIETYVRFVVAGIHTCLDTSA</sequence>
<dbReference type="RefSeq" id="WP_071972272.1">
    <property type="nucleotide sequence ID" value="NZ_CP018076.1"/>
</dbReference>
<dbReference type="PANTHER" id="PTHR43479:SF11">
    <property type="entry name" value="ACREF_ENVCD OPERON REPRESSOR-RELATED"/>
    <property type="match status" value="1"/>
</dbReference>
<dbReference type="Gene3D" id="1.10.10.60">
    <property type="entry name" value="Homeodomain-like"/>
    <property type="match status" value="1"/>
</dbReference>
<protein>
    <recommendedName>
        <fullName evidence="3">HTH tetR-type domain-containing protein</fullName>
    </recommendedName>
</protein>
<evidence type="ECO:0000256" key="2">
    <source>
        <dbReference type="PROSITE-ProRule" id="PRU00335"/>
    </source>
</evidence>
<dbReference type="STRING" id="1917485.BOO69_11330"/>
<keyword evidence="5" id="KW-1185">Reference proteome</keyword>
<dbReference type="KEGG" id="suam:BOO69_11330"/>
<dbReference type="Proteomes" id="UP000181897">
    <property type="component" value="Chromosome"/>
</dbReference>
<evidence type="ECO:0000313" key="5">
    <source>
        <dbReference type="Proteomes" id="UP000181897"/>
    </source>
</evidence>
<dbReference type="InterPro" id="IPR036271">
    <property type="entry name" value="Tet_transcr_reg_TetR-rel_C_sf"/>
</dbReference>
<dbReference type="InterPro" id="IPR009057">
    <property type="entry name" value="Homeodomain-like_sf"/>
</dbReference>
<feature type="domain" description="HTH tetR-type" evidence="3">
    <location>
        <begin position="21"/>
        <end position="81"/>
    </location>
</feature>
<dbReference type="AlphaFoldDB" id="A0A1J0WIF6"/>
<dbReference type="SUPFAM" id="SSF48498">
    <property type="entry name" value="Tetracyclin repressor-like, C-terminal domain"/>
    <property type="match status" value="1"/>
</dbReference>
<reference evidence="4 5" key="1">
    <citation type="submission" date="2016-11" db="EMBL/GenBank/DDBJ databases">
        <title>Complete genome sequence of Sulfitobacter sp. AM1-D1, a toxic bacteria associated with marine dinoflagellate Alexandrium minutum in East China Sea.</title>
        <authorList>
            <person name="Yang Q."/>
            <person name="Zhang X."/>
            <person name="Tian X."/>
        </authorList>
    </citation>
    <scope>NUCLEOTIDE SEQUENCE [LARGE SCALE GENOMIC DNA]</scope>
    <source>
        <strain evidence="4 5">AM1-D1</strain>
    </source>
</reference>
<evidence type="ECO:0000259" key="3">
    <source>
        <dbReference type="PROSITE" id="PS50977"/>
    </source>
</evidence>
<evidence type="ECO:0000313" key="4">
    <source>
        <dbReference type="EMBL" id="APE43934.1"/>
    </source>
</evidence>
<feature type="DNA-binding region" description="H-T-H motif" evidence="2">
    <location>
        <begin position="44"/>
        <end position="63"/>
    </location>
</feature>
<keyword evidence="1 2" id="KW-0238">DNA-binding</keyword>
<dbReference type="EMBL" id="CP018076">
    <property type="protein sequence ID" value="APE43934.1"/>
    <property type="molecule type" value="Genomic_DNA"/>
</dbReference>
<dbReference type="SUPFAM" id="SSF46689">
    <property type="entry name" value="Homeodomain-like"/>
    <property type="match status" value="1"/>
</dbReference>